<feature type="disulfide bond" description="Redox-active" evidence="9">
    <location>
        <begin position="25"/>
        <end position="28"/>
    </location>
</feature>
<feature type="site" description="Deprotonates C-terminal active site Cys" evidence="8">
    <location>
        <position position="19"/>
    </location>
</feature>
<keyword evidence="4 9" id="KW-1015">Disulfide bond</keyword>
<dbReference type="PROSITE" id="PS00194">
    <property type="entry name" value="THIOREDOXIN_1"/>
    <property type="match status" value="1"/>
</dbReference>
<keyword evidence="2" id="KW-0813">Transport</keyword>
<feature type="site" description="Deprotonates C-terminal active site Cys" evidence="8">
    <location>
        <position position="27"/>
    </location>
</feature>
<evidence type="ECO:0000256" key="1">
    <source>
        <dbReference type="ARBA" id="ARBA00008987"/>
    </source>
</evidence>
<dbReference type="PANTHER" id="PTHR45663:SF11">
    <property type="entry name" value="GEO12009P1"/>
    <property type="match status" value="1"/>
</dbReference>
<dbReference type="Proteomes" id="UP000095185">
    <property type="component" value="Chromosome"/>
</dbReference>
<evidence type="ECO:0000256" key="2">
    <source>
        <dbReference type="ARBA" id="ARBA00022448"/>
    </source>
</evidence>
<evidence type="ECO:0000256" key="4">
    <source>
        <dbReference type="ARBA" id="ARBA00023157"/>
    </source>
</evidence>
<dbReference type="PIRSF" id="PIRSF000077">
    <property type="entry name" value="Thioredoxin"/>
    <property type="match status" value="1"/>
</dbReference>
<dbReference type="PANTHER" id="PTHR45663">
    <property type="entry name" value="GEO12009P1"/>
    <property type="match status" value="1"/>
</dbReference>
<dbReference type="GO" id="GO:0005737">
    <property type="term" value="C:cytoplasm"/>
    <property type="evidence" value="ECO:0007669"/>
    <property type="project" value="TreeGrafter"/>
</dbReference>
<evidence type="ECO:0000259" key="10">
    <source>
        <dbReference type="PROSITE" id="PS51352"/>
    </source>
</evidence>
<dbReference type="Gene3D" id="3.40.30.10">
    <property type="entry name" value="Glutaredoxin"/>
    <property type="match status" value="1"/>
</dbReference>
<dbReference type="PROSITE" id="PS51352">
    <property type="entry name" value="THIOREDOXIN_2"/>
    <property type="match status" value="1"/>
</dbReference>
<evidence type="ECO:0000256" key="8">
    <source>
        <dbReference type="PIRSR" id="PIRSR000077-1"/>
    </source>
</evidence>
<dbReference type="STRING" id="274537.BIU88_07210"/>
<dbReference type="FunFam" id="3.40.30.10:FF:000001">
    <property type="entry name" value="Thioredoxin"/>
    <property type="match status" value="1"/>
</dbReference>
<evidence type="ECO:0000256" key="6">
    <source>
        <dbReference type="NCBIfam" id="TIGR01068"/>
    </source>
</evidence>
<keyword evidence="3" id="KW-0249">Electron transport</keyword>
<feature type="domain" description="Thioredoxin" evidence="10">
    <location>
        <begin position="1"/>
        <end position="101"/>
    </location>
</feature>
<dbReference type="SUPFAM" id="SSF52833">
    <property type="entry name" value="Thioredoxin-like"/>
    <property type="match status" value="1"/>
</dbReference>
<dbReference type="OrthoDB" id="9790390at2"/>
<feature type="active site" description="Nucleophile" evidence="8">
    <location>
        <position position="28"/>
    </location>
</feature>
<dbReference type="EMBL" id="CP017305">
    <property type="protein sequence ID" value="AOS83954.1"/>
    <property type="molecule type" value="Genomic_DNA"/>
</dbReference>
<keyword evidence="12" id="KW-1185">Reference proteome</keyword>
<accession>A0A1D8D5U0</accession>
<gene>
    <name evidence="11" type="ORF">BIU88_07210</name>
</gene>
<dbReference type="RefSeq" id="WP_069810000.1">
    <property type="nucleotide sequence ID" value="NZ_CP017305.1"/>
</dbReference>
<name>A0A1D8D5U0_CHLLM</name>
<evidence type="ECO:0000256" key="3">
    <source>
        <dbReference type="ARBA" id="ARBA00022982"/>
    </source>
</evidence>
<sequence>MAQSLDELIRTSELPVFIDFWADWCGPCKMVAPSVKQLASEFKGRLTVVKVNVDQQPEAASKFQVQGIPALMLFVCGQLKWRTAGAIPYQQMRQEVLKAIG</sequence>
<dbReference type="InterPro" id="IPR017937">
    <property type="entry name" value="Thioredoxin_CS"/>
</dbReference>
<dbReference type="KEGG" id="clz:BIU88_07210"/>
<dbReference type="NCBIfam" id="TIGR01068">
    <property type="entry name" value="thioredoxin"/>
    <property type="match status" value="1"/>
</dbReference>
<evidence type="ECO:0000256" key="7">
    <source>
        <dbReference type="PIRNR" id="PIRNR000077"/>
    </source>
</evidence>
<evidence type="ECO:0000256" key="9">
    <source>
        <dbReference type="PIRSR" id="PIRSR000077-4"/>
    </source>
</evidence>
<comment type="similarity">
    <text evidence="1 7">Belongs to the thioredoxin family.</text>
</comment>
<proteinExistence type="inferred from homology"/>
<dbReference type="AlphaFoldDB" id="A0A1D8D5U0"/>
<dbReference type="InterPro" id="IPR036249">
    <property type="entry name" value="Thioredoxin-like_sf"/>
</dbReference>
<dbReference type="InterPro" id="IPR005746">
    <property type="entry name" value="Thioredoxin"/>
</dbReference>
<evidence type="ECO:0000313" key="12">
    <source>
        <dbReference type="Proteomes" id="UP000095185"/>
    </source>
</evidence>
<evidence type="ECO:0000256" key="5">
    <source>
        <dbReference type="ARBA" id="ARBA00023284"/>
    </source>
</evidence>
<dbReference type="InterPro" id="IPR013766">
    <property type="entry name" value="Thioredoxin_domain"/>
</dbReference>
<dbReference type="Pfam" id="PF00085">
    <property type="entry name" value="Thioredoxin"/>
    <property type="match status" value="1"/>
</dbReference>
<dbReference type="GO" id="GO:0015035">
    <property type="term" value="F:protein-disulfide reductase activity"/>
    <property type="evidence" value="ECO:0007669"/>
    <property type="project" value="UniProtKB-UniRule"/>
</dbReference>
<feature type="active site" description="Nucleophile" evidence="8">
    <location>
        <position position="25"/>
    </location>
</feature>
<keyword evidence="5 9" id="KW-0676">Redox-active center</keyword>
<reference evidence="11" key="1">
    <citation type="submission" date="2016-09" db="EMBL/GenBank/DDBJ databases">
        <title>Genome sequence of Chlorobaculum limnaeum.</title>
        <authorList>
            <person name="Liu Z."/>
            <person name="Tank M."/>
            <person name="Bryant D.A."/>
        </authorList>
    </citation>
    <scope>NUCLEOTIDE SEQUENCE [LARGE SCALE GENOMIC DNA]</scope>
    <source>
        <strain evidence="11">DSM 1677</strain>
    </source>
</reference>
<organism evidence="11 12">
    <name type="scientific">Chlorobaculum limnaeum</name>
    <dbReference type="NCBI Taxonomy" id="274537"/>
    <lineage>
        <taxon>Bacteria</taxon>
        <taxon>Pseudomonadati</taxon>
        <taxon>Chlorobiota</taxon>
        <taxon>Chlorobiia</taxon>
        <taxon>Chlorobiales</taxon>
        <taxon>Chlorobiaceae</taxon>
        <taxon>Chlorobaculum</taxon>
    </lineage>
</organism>
<dbReference type="PRINTS" id="PR00421">
    <property type="entry name" value="THIOREDOXIN"/>
</dbReference>
<dbReference type="CDD" id="cd02947">
    <property type="entry name" value="TRX_family"/>
    <property type="match status" value="1"/>
</dbReference>
<feature type="site" description="Contributes to redox potential value" evidence="8">
    <location>
        <position position="26"/>
    </location>
</feature>
<protein>
    <recommendedName>
        <fullName evidence="6 7">Thioredoxin</fullName>
    </recommendedName>
</protein>
<evidence type="ECO:0000313" key="11">
    <source>
        <dbReference type="EMBL" id="AOS83954.1"/>
    </source>
</evidence>